<feature type="chain" id="PRO_5043759809" description="Sensor domain-containing protein" evidence="2">
    <location>
        <begin position="26"/>
        <end position="241"/>
    </location>
</feature>
<evidence type="ECO:0000256" key="2">
    <source>
        <dbReference type="SAM" id="SignalP"/>
    </source>
</evidence>
<dbReference type="AlphaFoldDB" id="A0AAU1UA91"/>
<dbReference type="PROSITE" id="PS51257">
    <property type="entry name" value="PROKAR_LIPOPROTEIN"/>
    <property type="match status" value="1"/>
</dbReference>
<proteinExistence type="predicted"/>
<evidence type="ECO:0000256" key="1">
    <source>
        <dbReference type="SAM" id="MobiDB-lite"/>
    </source>
</evidence>
<feature type="region of interest" description="Disordered" evidence="1">
    <location>
        <begin position="24"/>
        <end position="51"/>
    </location>
</feature>
<feature type="signal peptide" evidence="2">
    <location>
        <begin position="1"/>
        <end position="25"/>
    </location>
</feature>
<protein>
    <recommendedName>
        <fullName evidence="4">Sensor domain-containing protein</fullName>
    </recommendedName>
</protein>
<evidence type="ECO:0000313" key="3">
    <source>
        <dbReference type="EMBL" id="WTS13544.1"/>
    </source>
</evidence>
<organism evidence="3">
    <name type="scientific">Streptomyces sp. NBC_00119</name>
    <dbReference type="NCBI Taxonomy" id="2975659"/>
    <lineage>
        <taxon>Bacteria</taxon>
        <taxon>Bacillati</taxon>
        <taxon>Actinomycetota</taxon>
        <taxon>Actinomycetes</taxon>
        <taxon>Kitasatosporales</taxon>
        <taxon>Streptomycetaceae</taxon>
        <taxon>Streptomyces</taxon>
    </lineage>
</organism>
<reference evidence="3" key="1">
    <citation type="submission" date="2022-10" db="EMBL/GenBank/DDBJ databases">
        <title>The complete genomes of actinobacterial strains from the NBC collection.</title>
        <authorList>
            <person name="Joergensen T.S."/>
            <person name="Alvarez Arevalo M."/>
            <person name="Sterndorff E.B."/>
            <person name="Faurdal D."/>
            <person name="Vuksanovic O."/>
            <person name="Mourched A.-S."/>
            <person name="Charusanti P."/>
            <person name="Shaw S."/>
            <person name="Blin K."/>
            <person name="Weber T."/>
        </authorList>
    </citation>
    <scope>NUCLEOTIDE SEQUENCE</scope>
    <source>
        <strain evidence="3">NBC_00119</strain>
    </source>
</reference>
<sequence length="241" mass="24983">MNSGVRRAVAAAALVAALGVTTACGGSSETTDAKKPAASEKTSAPAKPAEEGAKALTAAELEKAVVATGDVKGYKVEKVGKSDLPPAESVPAKPAACQPLADMFMFSTQPTAKDRVVRTLMATDELDPKVTSLALLAHDGSDAAEVMKGLRTASKNCTAYEHVDYKYSGVKERPAPDAGDEAVSYDVKGVIDGDKVPMTFTVVRSGSTVVAFYTMNMLDSSKTDVPQVIVEAQLAKLAKTA</sequence>
<keyword evidence="2" id="KW-0732">Signal</keyword>
<accession>A0AAU1UA91</accession>
<evidence type="ECO:0008006" key="4">
    <source>
        <dbReference type="Google" id="ProtNLM"/>
    </source>
</evidence>
<dbReference type="EMBL" id="CP108195">
    <property type="protein sequence ID" value="WTS13544.1"/>
    <property type="molecule type" value="Genomic_DNA"/>
</dbReference>
<gene>
    <name evidence="3" type="ORF">OHU69_22335</name>
</gene>
<name>A0AAU1UA91_9ACTN</name>